<evidence type="ECO:0000313" key="4">
    <source>
        <dbReference type="EMBL" id="MDS3859757.1"/>
    </source>
</evidence>
<evidence type="ECO:0000256" key="2">
    <source>
        <dbReference type="SAM" id="MobiDB-lite"/>
    </source>
</evidence>
<dbReference type="CDD" id="cd02696">
    <property type="entry name" value="MurNAc-LAA"/>
    <property type="match status" value="1"/>
</dbReference>
<dbReference type="SUPFAM" id="SSF53187">
    <property type="entry name" value="Zn-dependent exopeptidases"/>
    <property type="match status" value="1"/>
</dbReference>
<dbReference type="PANTHER" id="PTHR30404:SF0">
    <property type="entry name" value="N-ACETYLMURAMOYL-L-ALANINE AMIDASE AMIC"/>
    <property type="match status" value="1"/>
</dbReference>
<dbReference type="InterPro" id="IPR021731">
    <property type="entry name" value="AMIN_dom"/>
</dbReference>
<evidence type="ECO:0000256" key="1">
    <source>
        <dbReference type="ARBA" id="ARBA00022801"/>
    </source>
</evidence>
<keyword evidence="1" id="KW-0378">Hydrolase</keyword>
<evidence type="ECO:0000313" key="5">
    <source>
        <dbReference type="Proteomes" id="UP001268256"/>
    </source>
</evidence>
<dbReference type="InterPro" id="IPR002508">
    <property type="entry name" value="MurNAc-LAA_cat"/>
</dbReference>
<reference evidence="5" key="1">
    <citation type="submission" date="2023-07" db="EMBL/GenBank/DDBJ databases">
        <authorList>
            <person name="Luz R."/>
            <person name="Cordeiro R."/>
            <person name="Fonseca A."/>
            <person name="Goncalves V."/>
        </authorList>
    </citation>
    <scope>NUCLEOTIDE SEQUENCE [LARGE SCALE GENOMIC DNA]</scope>
    <source>
        <strain evidence="5">BACA0444</strain>
    </source>
</reference>
<dbReference type="GO" id="GO:0009253">
    <property type="term" value="P:peptidoglycan catabolic process"/>
    <property type="evidence" value="ECO:0007669"/>
    <property type="project" value="InterPro"/>
</dbReference>
<dbReference type="GO" id="GO:0030288">
    <property type="term" value="C:outer membrane-bounded periplasmic space"/>
    <property type="evidence" value="ECO:0007669"/>
    <property type="project" value="TreeGrafter"/>
</dbReference>
<dbReference type="AlphaFoldDB" id="A0AAE4FR69"/>
<dbReference type="InterPro" id="IPR050695">
    <property type="entry name" value="N-acetylmuramoyl_amidase_3"/>
</dbReference>
<dbReference type="SMART" id="SM00646">
    <property type="entry name" value="Ami_3"/>
    <property type="match status" value="1"/>
</dbReference>
<dbReference type="Pfam" id="PF11741">
    <property type="entry name" value="AMIN"/>
    <property type="match status" value="1"/>
</dbReference>
<sequence length="627" mass="67819">MVHRWQSQLPKSWLLGVLGVLLLGLPAQAGRLQSWRFNSGTNQLEIRTDAPVQPQAQLVFDPTRLVIDLPGVILGRPQINQSGTGAIRQVRVAQFDPQTTRIVVELAPGYTLNPNDVKFRGLTAQNWLVQIPEPTLMSATTPNPGLPTPPNPAPGQPLASRDQPAEIRAIQSTSTGFFVATNGTLPTVTRIERSRDRRRIDIDLTNIRFGNGFNNREVRFERFGIGRVRARFGQQQRNPPSVRLTLQVEPNSPDWQIGSSATGGFLVVPSNIATNPLPAPAPENPPPMSGESITINAIPPANAQTIPRPAPPGRPLTTIQRVDLGGQELFIQGDRTLFYTVGWEGSAYRIRFRDARLGDIRPPRTGEGSPANLQIRQDNESTISVLLTPSADVKVLGVTRTTGDSIVVQLQRPGQAPPTSPSQVSVPAPRPFEPDQPLPTPRGANVVVIDPGHGGIDPGAIGIGGIREKDIVLDIGLQVAAILQQQGVQVILTRKSDLPPNVELDLPPRVAMAERARAAVFVSIHANAISLSRPDVNGLETYYAPGRSSRLAAAIHNSILSSVNIRDRGVRAARFYVIRNTSMPAALVETGFVTGAEDAANFNSPAWRSQMSQAIARGILQFLRYGG</sequence>
<protein>
    <submittedName>
        <fullName evidence="4">N-acetylmuramoyl-L-alanine amidase</fullName>
    </submittedName>
</protein>
<feature type="domain" description="MurNAc-LAA" evidence="3">
    <location>
        <begin position="510"/>
        <end position="620"/>
    </location>
</feature>
<name>A0AAE4FR69_9CYAN</name>
<proteinExistence type="predicted"/>
<dbReference type="EMBL" id="JAVMIP010000002">
    <property type="protein sequence ID" value="MDS3859757.1"/>
    <property type="molecule type" value="Genomic_DNA"/>
</dbReference>
<evidence type="ECO:0000259" key="3">
    <source>
        <dbReference type="SMART" id="SM00646"/>
    </source>
</evidence>
<dbReference type="Proteomes" id="UP001268256">
    <property type="component" value="Unassembled WGS sequence"/>
</dbReference>
<gene>
    <name evidence="4" type="ORF">RIF25_02935</name>
</gene>
<keyword evidence="5" id="KW-1185">Reference proteome</keyword>
<feature type="region of interest" description="Disordered" evidence="2">
    <location>
        <begin position="138"/>
        <end position="160"/>
    </location>
</feature>
<organism evidence="4 5">
    <name type="scientific">Pseudocalidococcus azoricus BACA0444</name>
    <dbReference type="NCBI Taxonomy" id="2918990"/>
    <lineage>
        <taxon>Bacteria</taxon>
        <taxon>Bacillati</taxon>
        <taxon>Cyanobacteriota</taxon>
        <taxon>Cyanophyceae</taxon>
        <taxon>Acaryochloridales</taxon>
        <taxon>Thermosynechococcaceae</taxon>
        <taxon>Pseudocalidococcus</taxon>
        <taxon>Pseudocalidococcus azoricus</taxon>
    </lineage>
</organism>
<dbReference type="GO" id="GO:0008745">
    <property type="term" value="F:N-acetylmuramoyl-L-alanine amidase activity"/>
    <property type="evidence" value="ECO:0007669"/>
    <property type="project" value="InterPro"/>
</dbReference>
<dbReference type="Gene3D" id="2.60.40.3500">
    <property type="match status" value="1"/>
</dbReference>
<feature type="region of interest" description="Disordered" evidence="2">
    <location>
        <begin position="412"/>
        <end position="440"/>
    </location>
</feature>
<comment type="caution">
    <text evidence="4">The sequence shown here is derived from an EMBL/GenBank/DDBJ whole genome shotgun (WGS) entry which is preliminary data.</text>
</comment>
<dbReference type="PANTHER" id="PTHR30404">
    <property type="entry name" value="N-ACETYLMURAMOYL-L-ALANINE AMIDASE"/>
    <property type="match status" value="1"/>
</dbReference>
<accession>A0AAE4FR69</accession>
<feature type="compositionally biased region" description="Pro residues" evidence="2">
    <location>
        <begin position="144"/>
        <end position="155"/>
    </location>
</feature>
<dbReference type="Gene3D" id="3.40.630.40">
    <property type="entry name" value="Zn-dependent exopeptidases"/>
    <property type="match status" value="1"/>
</dbReference>
<dbReference type="Pfam" id="PF01520">
    <property type="entry name" value="Amidase_3"/>
    <property type="match status" value="1"/>
</dbReference>
<feature type="compositionally biased region" description="Pro residues" evidence="2">
    <location>
        <begin position="428"/>
        <end position="440"/>
    </location>
</feature>